<sequence length="254" mass="27870">MSKSNKPVDSSLLGPDYPYYKYIKTPKELGLSTKGDLATVGKDLVGLSQYVEVMVTGKSKASSTGQPLGNKFFLKSGGKCTDVKTGQEVDRFVYINNVPTGNIPFISSGLDVNFSEFRGLIPGTLEQLNNFNPLVLWRAFTAGPKQACQELTMDVIDTYNNKSTETHYVTVVDIKDMDNCIFPGKKPNPITGVPCRETFDNMESLSSSFDTSLVRDFGPSLPSNINSQLYMASVGILGVYVVYKGLQKMKLIPQ</sequence>
<proteinExistence type="predicted"/>
<protein>
    <submittedName>
        <fullName evidence="1">Uncharacterized protein</fullName>
    </submittedName>
</protein>
<evidence type="ECO:0000313" key="1">
    <source>
        <dbReference type="EMBL" id="QHT88506.1"/>
    </source>
</evidence>
<name>A0A6C0I857_9ZZZZ</name>
<organism evidence="1">
    <name type="scientific">viral metagenome</name>
    <dbReference type="NCBI Taxonomy" id="1070528"/>
    <lineage>
        <taxon>unclassified sequences</taxon>
        <taxon>metagenomes</taxon>
        <taxon>organismal metagenomes</taxon>
    </lineage>
</organism>
<reference evidence="1" key="1">
    <citation type="journal article" date="2020" name="Nature">
        <title>Giant virus diversity and host interactions through global metagenomics.</title>
        <authorList>
            <person name="Schulz F."/>
            <person name="Roux S."/>
            <person name="Paez-Espino D."/>
            <person name="Jungbluth S."/>
            <person name="Walsh D.A."/>
            <person name="Denef V.J."/>
            <person name="McMahon K.D."/>
            <person name="Konstantinidis K.T."/>
            <person name="Eloe-Fadrosh E.A."/>
            <person name="Kyrpides N.C."/>
            <person name="Woyke T."/>
        </authorList>
    </citation>
    <scope>NUCLEOTIDE SEQUENCE</scope>
    <source>
        <strain evidence="1">GVMAG-M-3300023184-51</strain>
    </source>
</reference>
<accession>A0A6C0I857</accession>
<dbReference type="EMBL" id="MN740118">
    <property type="protein sequence ID" value="QHT88506.1"/>
    <property type="molecule type" value="Genomic_DNA"/>
</dbReference>
<dbReference type="AlphaFoldDB" id="A0A6C0I857"/>